<keyword evidence="3" id="KW-1185">Reference proteome</keyword>
<feature type="transmembrane region" description="Helical" evidence="1">
    <location>
        <begin position="62"/>
        <end position="81"/>
    </location>
</feature>
<accession>A0ABU6CLZ4</accession>
<evidence type="ECO:0000256" key="1">
    <source>
        <dbReference type="SAM" id="Phobius"/>
    </source>
</evidence>
<feature type="transmembrane region" description="Helical" evidence="1">
    <location>
        <begin position="6"/>
        <end position="25"/>
    </location>
</feature>
<keyword evidence="1" id="KW-0812">Transmembrane</keyword>
<dbReference type="EMBL" id="JAOZYB010000336">
    <property type="protein sequence ID" value="MEB3965741.1"/>
    <property type="molecule type" value="Genomic_DNA"/>
</dbReference>
<organism evidence="2 3">
    <name type="scientific">Streptomyces kunmingensis</name>
    <dbReference type="NCBI Taxonomy" id="68225"/>
    <lineage>
        <taxon>Bacteria</taxon>
        <taxon>Bacillati</taxon>
        <taxon>Actinomycetota</taxon>
        <taxon>Actinomycetes</taxon>
        <taxon>Kitasatosporales</taxon>
        <taxon>Streptomycetaceae</taxon>
        <taxon>Streptomyces</taxon>
    </lineage>
</organism>
<comment type="caution">
    <text evidence="2">The sequence shown here is derived from an EMBL/GenBank/DDBJ whole genome shotgun (WGS) entry which is preliminary data.</text>
</comment>
<evidence type="ECO:0000313" key="2">
    <source>
        <dbReference type="EMBL" id="MEB3965741.1"/>
    </source>
</evidence>
<dbReference type="Pfam" id="PF17197">
    <property type="entry name" value="DUF5134"/>
    <property type="match status" value="1"/>
</dbReference>
<gene>
    <name evidence="2" type="ORF">OKJ48_36795</name>
</gene>
<dbReference type="RefSeq" id="WP_324774275.1">
    <property type="nucleotide sequence ID" value="NZ_BAAATS010000028.1"/>
</dbReference>
<keyword evidence="1" id="KW-1133">Transmembrane helix</keyword>
<evidence type="ECO:0000313" key="3">
    <source>
        <dbReference type="Proteomes" id="UP001352223"/>
    </source>
</evidence>
<keyword evidence="1" id="KW-0472">Membrane</keyword>
<sequence length="218" mass="22141">MINAIGLRWILTALFVLPTLYALWLTAAPGRAPADRVGHALHAVMGVAMAAMVWPRGMNLPAGPQVVVFSAGALWFAAAALARSSHVNTRTTAVIAALPHIVMMAAMAWMAAVMNGSAMAAGGGGAGHDMPGMDMSGTDATSAMTLSQAADQWTAGLLAVALVALGLRRLAQAFDQGRVAVRPAMHGTTVLVGGGEASEAACHAAMAVGMGVMFVLLV</sequence>
<protein>
    <submittedName>
        <fullName evidence="2">DUF5134 domain-containing protein</fullName>
    </submittedName>
</protein>
<dbReference type="Proteomes" id="UP001352223">
    <property type="component" value="Unassembled WGS sequence"/>
</dbReference>
<proteinExistence type="predicted"/>
<reference evidence="2 3" key="1">
    <citation type="submission" date="2022-10" db="EMBL/GenBank/DDBJ databases">
        <authorList>
            <person name="Xie J."/>
            <person name="Shen N."/>
        </authorList>
    </citation>
    <scope>NUCLEOTIDE SEQUENCE [LARGE SCALE GENOMIC DNA]</scope>
    <source>
        <strain evidence="2 3">DSM 41681</strain>
    </source>
</reference>
<dbReference type="InterPro" id="IPR033458">
    <property type="entry name" value="DUF5134"/>
</dbReference>
<name>A0ABU6CLZ4_9ACTN</name>
<feature type="transmembrane region" description="Helical" evidence="1">
    <location>
        <begin position="153"/>
        <end position="171"/>
    </location>
</feature>
<feature type="transmembrane region" description="Helical" evidence="1">
    <location>
        <begin position="93"/>
        <end position="112"/>
    </location>
</feature>